<dbReference type="SUPFAM" id="SSF47413">
    <property type="entry name" value="lambda repressor-like DNA-binding domains"/>
    <property type="match status" value="1"/>
</dbReference>
<dbReference type="InterPro" id="IPR001387">
    <property type="entry name" value="Cro/C1-type_HTH"/>
</dbReference>
<dbReference type="GO" id="GO:0005829">
    <property type="term" value="C:cytosol"/>
    <property type="evidence" value="ECO:0007669"/>
    <property type="project" value="TreeGrafter"/>
</dbReference>
<sequence length="113" mass="12493">MPTRVNATAALAEELGERLRAVRLDHRFSRDRLAAALGVTLHQVQKYENGKSNISVPMLILMCEALGAHPMELIGTMVEARVTVCKTQDIAHERLVMAQLKLEEICREIAAGT</sequence>
<dbReference type="Pfam" id="PF13560">
    <property type="entry name" value="HTH_31"/>
    <property type="match status" value="1"/>
</dbReference>
<comment type="caution">
    <text evidence="3">The sequence shown here is derived from an EMBL/GenBank/DDBJ whole genome shotgun (WGS) entry which is preliminary data.</text>
</comment>
<dbReference type="GO" id="GO:0003677">
    <property type="term" value="F:DNA binding"/>
    <property type="evidence" value="ECO:0007669"/>
    <property type="project" value="UniProtKB-KW"/>
</dbReference>
<dbReference type="Proteomes" id="UP000744980">
    <property type="component" value="Unassembled WGS sequence"/>
</dbReference>
<gene>
    <name evidence="3" type="ORF">GFB56_05860</name>
</gene>
<dbReference type="SMART" id="SM00530">
    <property type="entry name" value="HTH_XRE"/>
    <property type="match status" value="1"/>
</dbReference>
<organism evidence="3 4">
    <name type="scientific">Ensifer canadensis</name>
    <dbReference type="NCBI Taxonomy" id="555315"/>
    <lineage>
        <taxon>Bacteria</taxon>
        <taxon>Pseudomonadati</taxon>
        <taxon>Pseudomonadota</taxon>
        <taxon>Alphaproteobacteria</taxon>
        <taxon>Hyphomicrobiales</taxon>
        <taxon>Rhizobiaceae</taxon>
        <taxon>Sinorhizobium/Ensifer group</taxon>
        <taxon>Ensifer</taxon>
    </lineage>
</organism>
<accession>A0AAW4FKW0</accession>
<dbReference type="InterPro" id="IPR010982">
    <property type="entry name" value="Lambda_DNA-bd_dom_sf"/>
</dbReference>
<dbReference type="CDD" id="cd00093">
    <property type="entry name" value="HTH_XRE"/>
    <property type="match status" value="1"/>
</dbReference>
<dbReference type="Gene3D" id="1.10.260.40">
    <property type="entry name" value="lambda repressor-like DNA-binding domains"/>
    <property type="match status" value="1"/>
</dbReference>
<dbReference type="EMBL" id="WXFA01000003">
    <property type="protein sequence ID" value="MBM3090335.1"/>
    <property type="molecule type" value="Genomic_DNA"/>
</dbReference>
<feature type="domain" description="HTH cro/C1-type" evidence="2">
    <location>
        <begin position="19"/>
        <end position="73"/>
    </location>
</feature>
<evidence type="ECO:0000259" key="2">
    <source>
        <dbReference type="PROSITE" id="PS50943"/>
    </source>
</evidence>
<dbReference type="InterPro" id="IPR050807">
    <property type="entry name" value="TransReg_Diox_bact_type"/>
</dbReference>
<dbReference type="GO" id="GO:0003700">
    <property type="term" value="F:DNA-binding transcription factor activity"/>
    <property type="evidence" value="ECO:0007669"/>
    <property type="project" value="TreeGrafter"/>
</dbReference>
<keyword evidence="4" id="KW-1185">Reference proteome</keyword>
<protein>
    <submittedName>
        <fullName evidence="3">Helix-turn-helix domain-containing protein</fullName>
    </submittedName>
</protein>
<name>A0AAW4FKW0_9HYPH</name>
<keyword evidence="1" id="KW-0238">DNA-binding</keyword>
<proteinExistence type="predicted"/>
<reference evidence="3 4" key="1">
    <citation type="submission" date="2020-01" db="EMBL/GenBank/DDBJ databases">
        <title>Draft genome assembly of Ensifer adhaerens T173.</title>
        <authorList>
            <person name="Craig J.E."/>
            <person name="Stinchcombe J.R."/>
        </authorList>
    </citation>
    <scope>NUCLEOTIDE SEQUENCE [LARGE SCALE GENOMIC DNA]</scope>
    <source>
        <strain evidence="3 4">T173</strain>
    </source>
</reference>
<evidence type="ECO:0000256" key="1">
    <source>
        <dbReference type="ARBA" id="ARBA00023125"/>
    </source>
</evidence>
<evidence type="ECO:0000313" key="3">
    <source>
        <dbReference type="EMBL" id="MBM3090335.1"/>
    </source>
</evidence>
<dbReference type="PROSITE" id="PS50943">
    <property type="entry name" value="HTH_CROC1"/>
    <property type="match status" value="1"/>
</dbReference>
<dbReference type="RefSeq" id="WP_203527429.1">
    <property type="nucleotide sequence ID" value="NZ_CP083374.1"/>
</dbReference>
<dbReference type="PANTHER" id="PTHR46797:SF1">
    <property type="entry name" value="METHYLPHOSPHONATE SYNTHASE"/>
    <property type="match status" value="1"/>
</dbReference>
<dbReference type="AlphaFoldDB" id="A0AAW4FKW0"/>
<evidence type="ECO:0000313" key="4">
    <source>
        <dbReference type="Proteomes" id="UP000744980"/>
    </source>
</evidence>
<dbReference type="PANTHER" id="PTHR46797">
    <property type="entry name" value="HTH-TYPE TRANSCRIPTIONAL REGULATOR"/>
    <property type="match status" value="1"/>
</dbReference>